<keyword evidence="2" id="KW-1185">Reference proteome</keyword>
<sequence length="126" mass="15058">MCLHIRQGLSTGIATKRIRHYVDWASKKFLIPHIQKEEEFLTHQDKNTRIKRAMANHRRILRLLTCSCEDIKVLNLLEEELEVHINFEEKIVYKEIEENSTSTKNTSHYVSTEENSCKWKDPFWES</sequence>
<gene>
    <name evidence="1" type="ORF">C7S20_16965</name>
</gene>
<proteinExistence type="predicted"/>
<accession>A0A2R3Z967</accession>
<dbReference type="AlphaFoldDB" id="A0A2R3Z967"/>
<protein>
    <submittedName>
        <fullName evidence="1">Cation-binding protein</fullName>
    </submittedName>
</protein>
<evidence type="ECO:0000313" key="1">
    <source>
        <dbReference type="EMBL" id="AVR46815.1"/>
    </source>
</evidence>
<organism evidence="1 2">
    <name type="scientific">Christiangramia fulva</name>
    <dbReference type="NCBI Taxonomy" id="2126553"/>
    <lineage>
        <taxon>Bacteria</taxon>
        <taxon>Pseudomonadati</taxon>
        <taxon>Bacteroidota</taxon>
        <taxon>Flavobacteriia</taxon>
        <taxon>Flavobacteriales</taxon>
        <taxon>Flavobacteriaceae</taxon>
        <taxon>Christiangramia</taxon>
    </lineage>
</organism>
<evidence type="ECO:0000313" key="2">
    <source>
        <dbReference type="Proteomes" id="UP000241507"/>
    </source>
</evidence>
<dbReference type="KEGG" id="grs:C7S20_16965"/>
<dbReference type="EMBL" id="CP028136">
    <property type="protein sequence ID" value="AVR46815.1"/>
    <property type="molecule type" value="Genomic_DNA"/>
</dbReference>
<reference evidence="2" key="1">
    <citation type="submission" date="2018-03" db="EMBL/GenBank/DDBJ databases">
        <title>Gramella fulva sp. nov., isolated from a dry surface of tidal flat.</title>
        <authorList>
            <person name="Hwang S.H."/>
            <person name="Hwang W.M."/>
            <person name="Kang K."/>
            <person name="Ahn T.-Y."/>
        </authorList>
    </citation>
    <scope>NUCLEOTIDE SEQUENCE [LARGE SCALE GENOMIC DNA]</scope>
    <source>
        <strain evidence="2">SH35</strain>
    </source>
</reference>
<name>A0A2R3Z967_9FLAO</name>
<dbReference type="Proteomes" id="UP000241507">
    <property type="component" value="Chromosome"/>
</dbReference>